<sequence length="164" mass="18497">MLEGISPSNSLCAKFNVIKLRISDISSGNAPVNMFCARSRVTSSVKFPICGNIVPERLFSRALTYRSFVRFPILEGKLPENSLIVDGRLPKNSFSSSKTTLSLRRRDKLRGSGPFNLFFVKSRTSRFSKLQKLGDTVPLKLQWLKFRCLMDLNCTMNSGNGRRL</sequence>
<organism evidence="1 2">
    <name type="scientific">Cuscuta campestris</name>
    <dbReference type="NCBI Taxonomy" id="132261"/>
    <lineage>
        <taxon>Eukaryota</taxon>
        <taxon>Viridiplantae</taxon>
        <taxon>Streptophyta</taxon>
        <taxon>Embryophyta</taxon>
        <taxon>Tracheophyta</taxon>
        <taxon>Spermatophyta</taxon>
        <taxon>Magnoliopsida</taxon>
        <taxon>eudicotyledons</taxon>
        <taxon>Gunneridae</taxon>
        <taxon>Pentapetalae</taxon>
        <taxon>asterids</taxon>
        <taxon>lamiids</taxon>
        <taxon>Solanales</taxon>
        <taxon>Convolvulaceae</taxon>
        <taxon>Cuscuteae</taxon>
        <taxon>Cuscuta</taxon>
        <taxon>Cuscuta subgen. Grammica</taxon>
        <taxon>Cuscuta sect. Cleistogrammica</taxon>
    </lineage>
</organism>
<accession>A0A484MN12</accession>
<reference evidence="1 2" key="1">
    <citation type="submission" date="2018-04" db="EMBL/GenBank/DDBJ databases">
        <authorList>
            <person name="Vogel A."/>
        </authorList>
    </citation>
    <scope>NUCLEOTIDE SEQUENCE [LARGE SCALE GENOMIC DNA]</scope>
</reference>
<dbReference type="Proteomes" id="UP000595140">
    <property type="component" value="Unassembled WGS sequence"/>
</dbReference>
<gene>
    <name evidence="1" type="ORF">CCAM_LOCUS31214</name>
</gene>
<proteinExistence type="predicted"/>
<evidence type="ECO:0000313" key="1">
    <source>
        <dbReference type="EMBL" id="VFQ89438.1"/>
    </source>
</evidence>
<evidence type="ECO:0000313" key="2">
    <source>
        <dbReference type="Proteomes" id="UP000595140"/>
    </source>
</evidence>
<protein>
    <submittedName>
        <fullName evidence="1">Uncharacterized protein</fullName>
    </submittedName>
</protein>
<name>A0A484MN12_9ASTE</name>
<dbReference type="AlphaFoldDB" id="A0A484MN12"/>
<dbReference type="EMBL" id="OOIL02003813">
    <property type="protein sequence ID" value="VFQ89438.1"/>
    <property type="molecule type" value="Genomic_DNA"/>
</dbReference>
<keyword evidence="2" id="KW-1185">Reference proteome</keyword>